<comment type="caution">
    <text evidence="2">The sequence shown here is derived from an EMBL/GenBank/DDBJ whole genome shotgun (WGS) entry which is preliminary data.</text>
</comment>
<feature type="compositionally biased region" description="Basic and acidic residues" evidence="1">
    <location>
        <begin position="262"/>
        <end position="283"/>
    </location>
</feature>
<keyword evidence="3" id="KW-1185">Reference proteome</keyword>
<gene>
    <name evidence="2" type="ORF">Q5P01_024404</name>
</gene>
<evidence type="ECO:0000313" key="2">
    <source>
        <dbReference type="EMBL" id="KAK2818843.1"/>
    </source>
</evidence>
<evidence type="ECO:0000313" key="3">
    <source>
        <dbReference type="Proteomes" id="UP001187415"/>
    </source>
</evidence>
<feature type="region of interest" description="Disordered" evidence="1">
    <location>
        <begin position="1"/>
        <end position="42"/>
    </location>
</feature>
<name>A0AA88ILB3_CHASR</name>
<feature type="compositionally biased region" description="Polar residues" evidence="1">
    <location>
        <begin position="26"/>
        <end position="35"/>
    </location>
</feature>
<feature type="compositionally biased region" description="Low complexity" evidence="1">
    <location>
        <begin position="76"/>
        <end position="86"/>
    </location>
</feature>
<dbReference type="AlphaFoldDB" id="A0AA88ILB3"/>
<reference evidence="2" key="1">
    <citation type="submission" date="2023-07" db="EMBL/GenBank/DDBJ databases">
        <title>Chromosome-level Genome Assembly of Striped Snakehead (Channa striata).</title>
        <authorList>
            <person name="Liu H."/>
        </authorList>
    </citation>
    <scope>NUCLEOTIDE SEQUENCE</scope>
    <source>
        <strain evidence="2">Gz</strain>
        <tissue evidence="2">Muscle</tissue>
    </source>
</reference>
<feature type="compositionally biased region" description="Acidic residues" evidence="1">
    <location>
        <begin position="284"/>
        <end position="293"/>
    </location>
</feature>
<accession>A0AA88ILB3</accession>
<feature type="compositionally biased region" description="Polar residues" evidence="1">
    <location>
        <begin position="294"/>
        <end position="306"/>
    </location>
</feature>
<feature type="region of interest" description="Disordered" evidence="1">
    <location>
        <begin position="255"/>
        <end position="328"/>
    </location>
</feature>
<feature type="region of interest" description="Disordered" evidence="1">
    <location>
        <begin position="57"/>
        <end position="89"/>
    </location>
</feature>
<sequence>MSKNGATQEAEGDTEREGCGFPLRSSHVSRLSSQIGGAGKAQRALVTQRRCVTQVLPRPRPQSKVLSGSEEPVTRQQQPAQSPEFQQNKEDFPASVDKLRQLIEDKVHVLQSIITEDQQGLETGRGLWTFAVLSEELTFYLQQLQRQTEQELGDIHTRLFQLEVRQQLLATELFDLQDKKKRAEHELKRSSSLQTSTFQLCAYRELQASITERLVQSERLVFQEEALCTLRNLLTQDLQKYQEEAQRLTRFTQKILAQSRRSGREETATDRPSDHRMQGKNETEQDSNMESEFDSTSSQTVPQRTCPQHPKLCQPARTPNISCTSTMR</sequence>
<dbReference type="Proteomes" id="UP001187415">
    <property type="component" value="Unassembled WGS sequence"/>
</dbReference>
<dbReference type="EMBL" id="JAUPFM010000020">
    <property type="protein sequence ID" value="KAK2818843.1"/>
    <property type="molecule type" value="Genomic_DNA"/>
</dbReference>
<proteinExistence type="predicted"/>
<organism evidence="2 3">
    <name type="scientific">Channa striata</name>
    <name type="common">Snakehead murrel</name>
    <name type="synonym">Ophicephalus striatus</name>
    <dbReference type="NCBI Taxonomy" id="64152"/>
    <lineage>
        <taxon>Eukaryota</taxon>
        <taxon>Metazoa</taxon>
        <taxon>Chordata</taxon>
        <taxon>Craniata</taxon>
        <taxon>Vertebrata</taxon>
        <taxon>Euteleostomi</taxon>
        <taxon>Actinopterygii</taxon>
        <taxon>Neopterygii</taxon>
        <taxon>Teleostei</taxon>
        <taxon>Neoteleostei</taxon>
        <taxon>Acanthomorphata</taxon>
        <taxon>Anabantaria</taxon>
        <taxon>Anabantiformes</taxon>
        <taxon>Channoidei</taxon>
        <taxon>Channidae</taxon>
        <taxon>Channa</taxon>
    </lineage>
</organism>
<feature type="compositionally biased region" description="Polar residues" evidence="1">
    <location>
        <begin position="317"/>
        <end position="328"/>
    </location>
</feature>
<protein>
    <submittedName>
        <fullName evidence="2">Uncharacterized protein</fullName>
    </submittedName>
</protein>
<evidence type="ECO:0000256" key="1">
    <source>
        <dbReference type="SAM" id="MobiDB-lite"/>
    </source>
</evidence>